<dbReference type="Pfam" id="PF07535">
    <property type="entry name" value="zf-DBF"/>
    <property type="match status" value="1"/>
</dbReference>
<dbReference type="Pfam" id="PF22437">
    <property type="entry name" value="DBF4_BRCT"/>
    <property type="match status" value="1"/>
</dbReference>
<dbReference type="EMBL" id="MU151088">
    <property type="protein sequence ID" value="KAF9451256.1"/>
    <property type="molecule type" value="Genomic_DNA"/>
</dbReference>
<dbReference type="CDD" id="cd00027">
    <property type="entry name" value="BRCT"/>
    <property type="match status" value="1"/>
</dbReference>
<keyword evidence="8" id="KW-1185">Reference proteome</keyword>
<organism evidence="7 8">
    <name type="scientific">Macrolepiota fuliginosa MF-IS2</name>
    <dbReference type="NCBI Taxonomy" id="1400762"/>
    <lineage>
        <taxon>Eukaryota</taxon>
        <taxon>Fungi</taxon>
        <taxon>Dikarya</taxon>
        <taxon>Basidiomycota</taxon>
        <taxon>Agaricomycotina</taxon>
        <taxon>Agaricomycetes</taxon>
        <taxon>Agaricomycetidae</taxon>
        <taxon>Agaricales</taxon>
        <taxon>Agaricineae</taxon>
        <taxon>Agaricaceae</taxon>
        <taxon>Macrolepiota</taxon>
    </lineage>
</organism>
<evidence type="ECO:0000256" key="2">
    <source>
        <dbReference type="ARBA" id="ARBA00022771"/>
    </source>
</evidence>
<evidence type="ECO:0000256" key="5">
    <source>
        <dbReference type="SAM" id="MobiDB-lite"/>
    </source>
</evidence>
<accession>A0A9P5XK79</accession>
<keyword evidence="2 4" id="KW-0863">Zinc-finger</keyword>
<dbReference type="GO" id="GO:0031431">
    <property type="term" value="C:Dbf4-dependent protein kinase complex"/>
    <property type="evidence" value="ECO:0007669"/>
    <property type="project" value="TreeGrafter"/>
</dbReference>
<dbReference type="OrthoDB" id="21380at2759"/>
<dbReference type="FunFam" id="6.10.250.3410:FF:000001">
    <property type="entry name" value="Protein DBF4 homolog A"/>
    <property type="match status" value="1"/>
</dbReference>
<evidence type="ECO:0000256" key="4">
    <source>
        <dbReference type="PROSITE-ProRule" id="PRU00600"/>
    </source>
</evidence>
<dbReference type="InterPro" id="IPR051590">
    <property type="entry name" value="Replication_Regulatory_Kinase"/>
</dbReference>
<feature type="region of interest" description="Disordered" evidence="5">
    <location>
        <begin position="145"/>
        <end position="190"/>
    </location>
</feature>
<dbReference type="GO" id="GO:0008270">
    <property type="term" value="F:zinc ion binding"/>
    <property type="evidence" value="ECO:0007669"/>
    <property type="project" value="UniProtKB-KW"/>
</dbReference>
<dbReference type="AlphaFoldDB" id="A0A9P5XK79"/>
<sequence>MTSVNRRPLATRPPQSLVPSPSPARHLKSTQLPKRPRSPDPTTHNLGSLIKRHKPIATSTNAPSLVKRERKPENSKLKEQQRAEREQQRLEFKEKYCRAFPHWIFHLDTESMESGHQLELFQSRIQHLGGKLELFFSRETTHLISNRPIPNQPAASEKENTYKGRMSNKPVQTSKSPVKIRSRQQEDQEPTDLIGNALKFNIKIWSTAKLESVLSRCLEEPSTTTASLTSTSKQRNPTLSKLLQSERIYGLSERDPTQKRHDYRYFSRGSHFVLIEDIHGELATIAAHEYPPFKEREGEKSPWPTLYCHPRARGPFIPFDDREKRRWERQQLAERKENEERSHRETLLRKQLMEKRTDTHLLARKPGDLRRSASMNNMRNANIFENPGLDHDGEGDVFESTNASGYLASGLMGYMAASGNSVGITSTTGTTSTANYTSRNLQIPSNLSGRMRLEVVMRKQPQEKSARANAMAPPADVPPRSLVLRKSKSTNTLKLPKREEGSKPGYCESCRQKFDDFKEHIQGRRHRKFAEDNDNFLTLDYILNRVQRRTLAERHALDQQRLDVCLHALGQDTDSDSEPILVED</sequence>
<dbReference type="Gene3D" id="6.10.250.3410">
    <property type="entry name" value="DBF zinc finger"/>
    <property type="match status" value="1"/>
</dbReference>
<evidence type="ECO:0000259" key="6">
    <source>
        <dbReference type="PROSITE" id="PS51265"/>
    </source>
</evidence>
<dbReference type="InterPro" id="IPR038545">
    <property type="entry name" value="Znf_DBF_sf"/>
</dbReference>
<gene>
    <name evidence="7" type="ORF">P691DRAFT_699608</name>
</gene>
<dbReference type="PANTHER" id="PTHR15375:SF26">
    <property type="entry name" value="PROTEIN CHIFFON"/>
    <property type="match status" value="1"/>
</dbReference>
<keyword evidence="1" id="KW-0479">Metal-binding</keyword>
<dbReference type="GO" id="GO:1901987">
    <property type="term" value="P:regulation of cell cycle phase transition"/>
    <property type="evidence" value="ECO:0007669"/>
    <property type="project" value="TreeGrafter"/>
</dbReference>
<dbReference type="InterPro" id="IPR055116">
    <property type="entry name" value="DBF4_BRCT"/>
</dbReference>
<evidence type="ECO:0000313" key="8">
    <source>
        <dbReference type="Proteomes" id="UP000807342"/>
    </source>
</evidence>
<dbReference type="Pfam" id="PF08630">
    <property type="entry name" value="Dfp1_Him1_M"/>
    <property type="match status" value="1"/>
</dbReference>
<feature type="domain" description="DBF4-type" evidence="6">
    <location>
        <begin position="500"/>
        <end position="549"/>
    </location>
</feature>
<dbReference type="InterPro" id="IPR006572">
    <property type="entry name" value="Znf_DBF"/>
</dbReference>
<reference evidence="7" key="1">
    <citation type="submission" date="2020-11" db="EMBL/GenBank/DDBJ databases">
        <authorList>
            <consortium name="DOE Joint Genome Institute"/>
            <person name="Ahrendt S."/>
            <person name="Riley R."/>
            <person name="Andreopoulos W."/>
            <person name="Labutti K."/>
            <person name="Pangilinan J."/>
            <person name="Ruiz-Duenas F.J."/>
            <person name="Barrasa J.M."/>
            <person name="Sanchez-Garcia M."/>
            <person name="Camarero S."/>
            <person name="Miyauchi S."/>
            <person name="Serrano A."/>
            <person name="Linde D."/>
            <person name="Babiker R."/>
            <person name="Drula E."/>
            <person name="Ayuso-Fernandez I."/>
            <person name="Pacheco R."/>
            <person name="Padilla G."/>
            <person name="Ferreira P."/>
            <person name="Barriuso J."/>
            <person name="Kellner H."/>
            <person name="Castanera R."/>
            <person name="Alfaro M."/>
            <person name="Ramirez L."/>
            <person name="Pisabarro A.G."/>
            <person name="Kuo A."/>
            <person name="Tritt A."/>
            <person name="Lipzen A."/>
            <person name="He G."/>
            <person name="Yan M."/>
            <person name="Ng V."/>
            <person name="Cullen D."/>
            <person name="Martin F."/>
            <person name="Rosso M.-N."/>
            <person name="Henrissat B."/>
            <person name="Hibbett D."/>
            <person name="Martinez A.T."/>
            <person name="Grigoriev I.V."/>
        </authorList>
    </citation>
    <scope>NUCLEOTIDE SEQUENCE</scope>
    <source>
        <strain evidence="7">MF-IS2</strain>
    </source>
</reference>
<dbReference type="GO" id="GO:0043539">
    <property type="term" value="F:protein serine/threonine kinase activator activity"/>
    <property type="evidence" value="ECO:0007669"/>
    <property type="project" value="TreeGrafter"/>
</dbReference>
<proteinExistence type="predicted"/>
<comment type="caution">
    <text evidence="7">The sequence shown here is derived from an EMBL/GenBank/DDBJ whole genome shotgun (WGS) entry which is preliminary data.</text>
</comment>
<evidence type="ECO:0000256" key="1">
    <source>
        <dbReference type="ARBA" id="ARBA00022723"/>
    </source>
</evidence>
<evidence type="ECO:0000313" key="7">
    <source>
        <dbReference type="EMBL" id="KAF9451256.1"/>
    </source>
</evidence>
<protein>
    <recommendedName>
        <fullName evidence="6">DBF4-type domain-containing protein</fullName>
    </recommendedName>
</protein>
<evidence type="ECO:0000256" key="3">
    <source>
        <dbReference type="ARBA" id="ARBA00022833"/>
    </source>
</evidence>
<dbReference type="InterPro" id="IPR036420">
    <property type="entry name" value="BRCT_dom_sf"/>
</dbReference>
<name>A0A9P5XK79_9AGAR</name>
<dbReference type="Gene3D" id="3.40.50.10190">
    <property type="entry name" value="BRCT domain"/>
    <property type="match status" value="1"/>
</dbReference>
<dbReference type="InterPro" id="IPR013939">
    <property type="entry name" value="Regulatory_Dfp1/Him1"/>
</dbReference>
<dbReference type="GO" id="GO:0003676">
    <property type="term" value="F:nucleic acid binding"/>
    <property type="evidence" value="ECO:0007669"/>
    <property type="project" value="InterPro"/>
</dbReference>
<dbReference type="SMART" id="SM00586">
    <property type="entry name" value="ZnF_DBF"/>
    <property type="match status" value="1"/>
</dbReference>
<dbReference type="PROSITE" id="PS51265">
    <property type="entry name" value="ZF_DBF4"/>
    <property type="match status" value="1"/>
</dbReference>
<dbReference type="GO" id="GO:0010571">
    <property type="term" value="P:positive regulation of nuclear cell cycle DNA replication"/>
    <property type="evidence" value="ECO:0007669"/>
    <property type="project" value="TreeGrafter"/>
</dbReference>
<feature type="region of interest" description="Disordered" evidence="5">
    <location>
        <begin position="1"/>
        <end position="86"/>
    </location>
</feature>
<keyword evidence="3" id="KW-0862">Zinc</keyword>
<dbReference type="Proteomes" id="UP000807342">
    <property type="component" value="Unassembled WGS sequence"/>
</dbReference>
<feature type="compositionally biased region" description="Basic and acidic residues" evidence="5">
    <location>
        <begin position="66"/>
        <end position="86"/>
    </location>
</feature>
<dbReference type="PANTHER" id="PTHR15375">
    <property type="entry name" value="ACTIVATOR OF S-PHASE KINASE-RELATED"/>
    <property type="match status" value="1"/>
</dbReference>